<dbReference type="InterPro" id="IPR002067">
    <property type="entry name" value="MCP"/>
</dbReference>
<keyword evidence="9" id="KW-1133">Transmembrane helix</keyword>
<comment type="subunit">
    <text evidence="3">Monomer.</text>
</comment>
<gene>
    <name evidence="17" type="ORF">JKP88DRAFT_268059</name>
</gene>
<dbReference type="PRINTS" id="PR00927">
    <property type="entry name" value="ADPTRNSLCASE"/>
</dbReference>
<feature type="compositionally biased region" description="Polar residues" evidence="16">
    <location>
        <begin position="455"/>
        <end position="467"/>
    </location>
</feature>
<dbReference type="InterPro" id="IPR018108">
    <property type="entry name" value="MCP_transmembrane"/>
</dbReference>
<evidence type="ECO:0000256" key="5">
    <source>
        <dbReference type="ARBA" id="ARBA00022449"/>
    </source>
</evidence>
<evidence type="ECO:0000313" key="18">
    <source>
        <dbReference type="Proteomes" id="UP000664859"/>
    </source>
</evidence>
<dbReference type="GO" id="GO:0140021">
    <property type="term" value="P:mitochondrial ADP transmembrane transport"/>
    <property type="evidence" value="ECO:0007669"/>
    <property type="project" value="InterPro"/>
</dbReference>
<evidence type="ECO:0000256" key="10">
    <source>
        <dbReference type="ARBA" id="ARBA00023128"/>
    </source>
</evidence>
<evidence type="ECO:0000256" key="8">
    <source>
        <dbReference type="ARBA" id="ARBA00022792"/>
    </source>
</evidence>
<keyword evidence="18" id="KW-1185">Reference proteome</keyword>
<feature type="repeat" description="Solcar" evidence="14">
    <location>
        <begin position="33"/>
        <end position="127"/>
    </location>
</feature>
<keyword evidence="5" id="KW-0050">Antiport</keyword>
<dbReference type="Pfam" id="PF00153">
    <property type="entry name" value="Mito_carr"/>
    <property type="match status" value="3"/>
</dbReference>
<comment type="similarity">
    <text evidence="2 15">Belongs to the mitochondrial carrier (TC 2.A.29) family.</text>
</comment>
<keyword evidence="6 14" id="KW-0812">Transmembrane</keyword>
<evidence type="ECO:0000256" key="2">
    <source>
        <dbReference type="ARBA" id="ARBA00006375"/>
    </source>
</evidence>
<comment type="function">
    <text evidence="13">ADP:ATP antiporter that mediates import of ADP into the mitochondrial matrix for ATP synthesis, and export of ATP out to fuel the cell. Cycles between the cytoplasmic-open state (c-state) and the matrix-open state (m-state): operates by the alternating access mechanism with a single substrate-binding site intermittently exposed to either the cytosolic (c-state) or matrix (m-state) side of the inner mitochondrial membrane.</text>
</comment>
<evidence type="ECO:0000256" key="12">
    <source>
        <dbReference type="ARBA" id="ARBA00024143"/>
    </source>
</evidence>
<comment type="caution">
    <text evidence="17">The sequence shown here is derived from an EMBL/GenBank/DDBJ whole genome shotgun (WGS) entry which is preliminary data.</text>
</comment>
<name>A0A836CHF1_9STRA</name>
<keyword evidence="11 14" id="KW-0472">Membrane</keyword>
<evidence type="ECO:0000256" key="1">
    <source>
        <dbReference type="ARBA" id="ARBA00004448"/>
    </source>
</evidence>
<comment type="catalytic activity">
    <reaction evidence="12">
        <text>ADP(in) + ATP(out) = ADP(out) + ATP(in)</text>
        <dbReference type="Rhea" id="RHEA:34999"/>
        <dbReference type="ChEBI" id="CHEBI:30616"/>
        <dbReference type="ChEBI" id="CHEBI:456216"/>
    </reaction>
    <physiologicalReaction direction="left-to-right" evidence="12">
        <dbReference type="Rhea" id="RHEA:35000"/>
    </physiologicalReaction>
</comment>
<reference evidence="17" key="1">
    <citation type="submission" date="2021-02" db="EMBL/GenBank/DDBJ databases">
        <title>First Annotated Genome of the Yellow-green Alga Tribonema minus.</title>
        <authorList>
            <person name="Mahan K.M."/>
        </authorList>
    </citation>
    <scope>NUCLEOTIDE SEQUENCE</scope>
    <source>
        <strain evidence="17">UTEX B ZZ1240</strain>
    </source>
</reference>
<evidence type="ECO:0000256" key="6">
    <source>
        <dbReference type="ARBA" id="ARBA00022692"/>
    </source>
</evidence>
<organism evidence="17 18">
    <name type="scientific">Tribonema minus</name>
    <dbReference type="NCBI Taxonomy" id="303371"/>
    <lineage>
        <taxon>Eukaryota</taxon>
        <taxon>Sar</taxon>
        <taxon>Stramenopiles</taxon>
        <taxon>Ochrophyta</taxon>
        <taxon>PX clade</taxon>
        <taxon>Xanthophyceae</taxon>
        <taxon>Tribonematales</taxon>
        <taxon>Tribonemataceae</taxon>
        <taxon>Tribonema</taxon>
    </lineage>
</organism>
<feature type="repeat" description="Solcar" evidence="14">
    <location>
        <begin position="140"/>
        <end position="229"/>
    </location>
</feature>
<evidence type="ECO:0000313" key="17">
    <source>
        <dbReference type="EMBL" id="KAG5186685.1"/>
    </source>
</evidence>
<evidence type="ECO:0000256" key="9">
    <source>
        <dbReference type="ARBA" id="ARBA00022989"/>
    </source>
</evidence>
<evidence type="ECO:0000256" key="14">
    <source>
        <dbReference type="PROSITE-ProRule" id="PRU00282"/>
    </source>
</evidence>
<feature type="region of interest" description="Disordered" evidence="16">
    <location>
        <begin position="451"/>
        <end position="474"/>
    </location>
</feature>
<dbReference type="EMBL" id="JAFCMP010000107">
    <property type="protein sequence ID" value="KAG5186685.1"/>
    <property type="molecule type" value="Genomic_DNA"/>
</dbReference>
<dbReference type="PANTHER" id="PTHR45635:SF14">
    <property type="entry name" value="ADP_ATP TRANSLOCASE"/>
    <property type="match status" value="1"/>
</dbReference>
<dbReference type="InterPro" id="IPR002113">
    <property type="entry name" value="ADT_euk_type"/>
</dbReference>
<keyword evidence="7" id="KW-0677">Repeat</keyword>
<protein>
    <submittedName>
        <fullName evidence="17">Mitochondrial carrier domain-containing protein</fullName>
    </submittedName>
</protein>
<dbReference type="OrthoDB" id="270584at2759"/>
<dbReference type="GO" id="GO:1990544">
    <property type="term" value="P:mitochondrial ATP transmembrane transport"/>
    <property type="evidence" value="ECO:0007669"/>
    <property type="project" value="InterPro"/>
</dbReference>
<dbReference type="PROSITE" id="PS50920">
    <property type="entry name" value="SOLCAR"/>
    <property type="match status" value="3"/>
</dbReference>
<keyword evidence="4 15" id="KW-0813">Transport</keyword>
<feature type="region of interest" description="Disordered" evidence="16">
    <location>
        <begin position="386"/>
        <end position="406"/>
    </location>
</feature>
<dbReference type="SUPFAM" id="SSF103506">
    <property type="entry name" value="Mitochondrial carrier"/>
    <property type="match status" value="1"/>
</dbReference>
<sequence length="519" mass="55050">MLWQPWLFETAYCSRDPDVHTSESVDIADDTPAIGLVVCCRSGVAAVIAETATAPIGRVKVLLQTQDINPRVVSGETIRYRGVWDCFVRVAGEQGILSFWRGNATNCARYFPNQALNFAVKDTLRAPLLRGVDPEAQFARFLTVNLACGALAGASSTALVYPLDYARTRLAADVGRGARTFSGLAHCIAVTASGPRGVLGLYNGFAVSLVGMTLYRGVFFGLWDTVKDSIKGNNGEGGGPGELLRKGAAAQGVAMTAGAVSYPFDTVRRRLHMQSGKHRQHWNYAGAIDCFRTIIRKEGPTALYKGVAASALHGVGSAILLLVYDKLQRVFGAGSAMAGTRARTVLAPPAARDTAAAAVCVYNAAVAPSSAAGIISNAETRTRPLMLQQQQQQGLPHPAQTESGSLAAAEQAPLGMASSTSNGDYTRAGPLLHLYRHTCDKSWLRCRSSGAMRAPSQSSETRSTAPSAPQAHDHIECSSSAAASRTSLLGHKLWPFVAAALQCKCQRRCSPDQRGVSNA</sequence>
<dbReference type="Gene3D" id="1.50.40.10">
    <property type="entry name" value="Mitochondrial carrier domain"/>
    <property type="match status" value="1"/>
</dbReference>
<evidence type="ECO:0000256" key="4">
    <source>
        <dbReference type="ARBA" id="ARBA00022448"/>
    </source>
</evidence>
<dbReference type="PRINTS" id="PR00926">
    <property type="entry name" value="MITOCARRIER"/>
</dbReference>
<keyword evidence="8" id="KW-0999">Mitochondrion inner membrane</keyword>
<dbReference type="PANTHER" id="PTHR45635">
    <property type="entry name" value="ADP,ATP CARRIER PROTEIN 1-RELATED-RELATED"/>
    <property type="match status" value="1"/>
</dbReference>
<keyword evidence="10" id="KW-0496">Mitochondrion</keyword>
<accession>A0A836CHF1</accession>
<evidence type="ECO:0000256" key="7">
    <source>
        <dbReference type="ARBA" id="ARBA00022737"/>
    </source>
</evidence>
<evidence type="ECO:0000256" key="3">
    <source>
        <dbReference type="ARBA" id="ARBA00011245"/>
    </source>
</evidence>
<comment type="subcellular location">
    <subcellularLocation>
        <location evidence="1">Mitochondrion inner membrane</location>
        <topology evidence="1">Multi-pass membrane protein</topology>
    </subcellularLocation>
</comment>
<dbReference type="GO" id="GO:0005471">
    <property type="term" value="F:ATP:ADP antiporter activity"/>
    <property type="evidence" value="ECO:0007669"/>
    <property type="project" value="InterPro"/>
</dbReference>
<evidence type="ECO:0000256" key="13">
    <source>
        <dbReference type="ARBA" id="ARBA00045250"/>
    </source>
</evidence>
<evidence type="ECO:0000256" key="15">
    <source>
        <dbReference type="RuleBase" id="RU000488"/>
    </source>
</evidence>
<evidence type="ECO:0000256" key="11">
    <source>
        <dbReference type="ARBA" id="ARBA00023136"/>
    </source>
</evidence>
<dbReference type="AlphaFoldDB" id="A0A836CHF1"/>
<dbReference type="Proteomes" id="UP000664859">
    <property type="component" value="Unassembled WGS sequence"/>
</dbReference>
<evidence type="ECO:0000256" key="16">
    <source>
        <dbReference type="SAM" id="MobiDB-lite"/>
    </source>
</evidence>
<dbReference type="GO" id="GO:0005743">
    <property type="term" value="C:mitochondrial inner membrane"/>
    <property type="evidence" value="ECO:0007669"/>
    <property type="project" value="UniProtKB-SubCell"/>
</dbReference>
<dbReference type="InterPro" id="IPR023395">
    <property type="entry name" value="MCP_dom_sf"/>
</dbReference>
<feature type="repeat" description="Solcar" evidence="14">
    <location>
        <begin position="241"/>
        <end position="330"/>
    </location>
</feature>
<proteinExistence type="inferred from homology"/>